<evidence type="ECO:0000256" key="1">
    <source>
        <dbReference type="SAM" id="MobiDB-lite"/>
    </source>
</evidence>
<gene>
    <name evidence="2" type="ORF">EPUL_000960</name>
</gene>
<evidence type="ECO:0000313" key="2">
    <source>
        <dbReference type="EMBL" id="POS87829.1"/>
    </source>
</evidence>
<dbReference type="Proteomes" id="UP000237438">
    <property type="component" value="Unassembled WGS sequence"/>
</dbReference>
<reference evidence="2 3" key="1">
    <citation type="submission" date="2017-10" db="EMBL/GenBank/DDBJ databases">
        <title>Development of genomic resources for the powdery mildew, Erysiphe pulchra.</title>
        <authorList>
            <person name="Wadl P.A."/>
            <person name="Mack B.M."/>
            <person name="Moore G."/>
            <person name="Beltz S.B."/>
        </authorList>
    </citation>
    <scope>NUCLEOTIDE SEQUENCE [LARGE SCALE GENOMIC DNA]</scope>
    <source>
        <strain evidence="2">Cflorida</strain>
    </source>
</reference>
<protein>
    <recommendedName>
        <fullName evidence="4">Myb-like domain-containing protein</fullName>
    </recommendedName>
</protein>
<proteinExistence type="predicted"/>
<sequence length="233" mass="26910">MLLPSPIDYDVSRKPPKYPTRSLFPSFSLSPAASASGQSLTNVYSTCYALHMILWSSETLNEQNSWQLSPSSTQSSISPSNKRFRARSKSSDCHRDNHVTSRLKENDGSISIDANKMKLYSNTPKRHRIAHFLFPKRSERSNLIHSELQESYKQDAPYLLVSLSDIDKKKAENWSTEEDRFLAKLVYQKLRFAKSNWHNCKRSLDQQRESIGNPRNSLLYQVKPALKEIREEK</sequence>
<feature type="compositionally biased region" description="Low complexity" evidence="1">
    <location>
        <begin position="66"/>
        <end position="80"/>
    </location>
</feature>
<name>A0A2S4Q0L9_9PEZI</name>
<dbReference type="AlphaFoldDB" id="A0A2S4Q0L9"/>
<evidence type="ECO:0008006" key="4">
    <source>
        <dbReference type="Google" id="ProtNLM"/>
    </source>
</evidence>
<evidence type="ECO:0000313" key="3">
    <source>
        <dbReference type="Proteomes" id="UP000237438"/>
    </source>
</evidence>
<dbReference type="EMBL" id="PEDP01000064">
    <property type="protein sequence ID" value="POS87829.1"/>
    <property type="molecule type" value="Genomic_DNA"/>
</dbReference>
<feature type="region of interest" description="Disordered" evidence="1">
    <location>
        <begin position="66"/>
        <end position="96"/>
    </location>
</feature>
<dbReference type="OrthoDB" id="10436453at2759"/>
<organism evidence="2 3">
    <name type="scientific">Erysiphe pulchra</name>
    <dbReference type="NCBI Taxonomy" id="225359"/>
    <lineage>
        <taxon>Eukaryota</taxon>
        <taxon>Fungi</taxon>
        <taxon>Dikarya</taxon>
        <taxon>Ascomycota</taxon>
        <taxon>Pezizomycotina</taxon>
        <taxon>Leotiomycetes</taxon>
        <taxon>Erysiphales</taxon>
        <taxon>Erysiphaceae</taxon>
        <taxon>Erysiphe</taxon>
    </lineage>
</organism>
<keyword evidence="3" id="KW-1185">Reference proteome</keyword>
<accession>A0A2S4Q0L9</accession>
<comment type="caution">
    <text evidence="2">The sequence shown here is derived from an EMBL/GenBank/DDBJ whole genome shotgun (WGS) entry which is preliminary data.</text>
</comment>